<comment type="catalytic activity">
    <reaction evidence="1">
        <text>S-ubiquitinyl-[E2 ubiquitin-conjugating enzyme]-L-cysteine + [acceptor protein]-L-lysine = [E2 ubiquitin-conjugating enzyme]-L-cysteine + N(6)-ubiquitinyl-[acceptor protein]-L-lysine.</text>
        <dbReference type="EC" id="2.3.2.27"/>
    </reaction>
</comment>
<dbReference type="GO" id="GO:0000209">
    <property type="term" value="P:protein polyubiquitination"/>
    <property type="evidence" value="ECO:0000318"/>
    <property type="project" value="GO_Central"/>
</dbReference>
<dbReference type="GO" id="GO:0006515">
    <property type="term" value="P:protein quality control for misfolded or incompletely synthesized proteins"/>
    <property type="evidence" value="ECO:0000318"/>
    <property type="project" value="GO_Central"/>
</dbReference>
<feature type="coiled-coil region" evidence="9">
    <location>
        <begin position="148"/>
        <end position="192"/>
    </location>
</feature>
<dbReference type="InterPro" id="IPR019734">
    <property type="entry name" value="TPR_rpt"/>
</dbReference>
<dbReference type="FunFam" id="3.30.40.10:FF:000124">
    <property type="entry name" value="STIP1 homology and U box-containing protein 1"/>
    <property type="match status" value="1"/>
</dbReference>
<dbReference type="EMBL" id="EAAA01001781">
    <property type="status" value="NOT_ANNOTATED_CDS"/>
    <property type="molecule type" value="Genomic_DNA"/>
</dbReference>
<dbReference type="GO" id="GO:0005737">
    <property type="term" value="C:cytoplasm"/>
    <property type="evidence" value="ECO:0000318"/>
    <property type="project" value="GO_Central"/>
</dbReference>
<organism evidence="11 12">
    <name type="scientific">Ciona intestinalis</name>
    <name type="common">Transparent sea squirt</name>
    <name type="synonym">Ascidia intestinalis</name>
    <dbReference type="NCBI Taxonomy" id="7719"/>
    <lineage>
        <taxon>Eukaryota</taxon>
        <taxon>Metazoa</taxon>
        <taxon>Chordata</taxon>
        <taxon>Tunicata</taxon>
        <taxon>Ascidiacea</taxon>
        <taxon>Phlebobranchia</taxon>
        <taxon>Cionidae</taxon>
        <taxon>Ciona</taxon>
    </lineage>
</organism>
<dbReference type="FunCoup" id="F6RCH7">
    <property type="interactions" value="664"/>
</dbReference>
<dbReference type="Pfam" id="PF12895">
    <property type="entry name" value="ANAPC3"/>
    <property type="match status" value="1"/>
</dbReference>
<keyword evidence="3" id="KW-0808">Transferase</keyword>
<dbReference type="GO" id="GO:0030018">
    <property type="term" value="C:Z disc"/>
    <property type="evidence" value="ECO:0000318"/>
    <property type="project" value="GO_Central"/>
</dbReference>
<reference evidence="12" key="1">
    <citation type="journal article" date="2002" name="Science">
        <title>The draft genome of Ciona intestinalis: insights into chordate and vertebrate origins.</title>
        <authorList>
            <person name="Dehal P."/>
            <person name="Satou Y."/>
            <person name="Campbell R.K."/>
            <person name="Chapman J."/>
            <person name="Degnan B."/>
            <person name="De Tomaso A."/>
            <person name="Davidson B."/>
            <person name="Di Gregorio A."/>
            <person name="Gelpke M."/>
            <person name="Goodstein D.M."/>
            <person name="Harafuji N."/>
            <person name="Hastings K.E."/>
            <person name="Ho I."/>
            <person name="Hotta K."/>
            <person name="Huang W."/>
            <person name="Kawashima T."/>
            <person name="Lemaire P."/>
            <person name="Martinez D."/>
            <person name="Meinertzhagen I.A."/>
            <person name="Necula S."/>
            <person name="Nonaka M."/>
            <person name="Putnam N."/>
            <person name="Rash S."/>
            <person name="Saiga H."/>
            <person name="Satake M."/>
            <person name="Terry A."/>
            <person name="Yamada L."/>
            <person name="Wang H.G."/>
            <person name="Awazu S."/>
            <person name="Azumi K."/>
            <person name="Boore J."/>
            <person name="Branno M."/>
            <person name="Chin-Bow S."/>
            <person name="DeSantis R."/>
            <person name="Doyle S."/>
            <person name="Francino P."/>
            <person name="Keys D.N."/>
            <person name="Haga S."/>
            <person name="Hayashi H."/>
            <person name="Hino K."/>
            <person name="Imai K.S."/>
            <person name="Inaba K."/>
            <person name="Kano S."/>
            <person name="Kobayashi K."/>
            <person name="Kobayashi M."/>
            <person name="Lee B.I."/>
            <person name="Makabe K.W."/>
            <person name="Manohar C."/>
            <person name="Matassi G."/>
            <person name="Medina M."/>
            <person name="Mochizuki Y."/>
            <person name="Mount S."/>
            <person name="Morishita T."/>
            <person name="Miura S."/>
            <person name="Nakayama A."/>
            <person name="Nishizaka S."/>
            <person name="Nomoto H."/>
            <person name="Ohta F."/>
            <person name="Oishi K."/>
            <person name="Rigoutsos I."/>
            <person name="Sano M."/>
            <person name="Sasaki A."/>
            <person name="Sasakura Y."/>
            <person name="Shoguchi E."/>
            <person name="Shin-i T."/>
            <person name="Spagnuolo A."/>
            <person name="Stainier D."/>
            <person name="Suzuki M.M."/>
            <person name="Tassy O."/>
            <person name="Takatori N."/>
            <person name="Tokuoka M."/>
            <person name="Yagi K."/>
            <person name="Yoshizaki F."/>
            <person name="Wada S."/>
            <person name="Zhang C."/>
            <person name="Hyatt P.D."/>
            <person name="Larimer F."/>
            <person name="Detter C."/>
            <person name="Doggett N."/>
            <person name="Glavina T."/>
            <person name="Hawkins T."/>
            <person name="Richardson P."/>
            <person name="Lucas S."/>
            <person name="Kohara Y."/>
            <person name="Levine M."/>
            <person name="Satoh N."/>
            <person name="Rokhsar D.S."/>
        </authorList>
    </citation>
    <scope>NUCLEOTIDE SEQUENCE [LARGE SCALE GENOMIC DNA]</scope>
</reference>
<evidence type="ECO:0000256" key="9">
    <source>
        <dbReference type="SAM" id="Coils"/>
    </source>
</evidence>
<name>F6RCH7_CIOIN</name>
<reference evidence="11" key="2">
    <citation type="journal article" date="2008" name="Genome Biol.">
        <title>Improved genome assembly and evidence-based global gene model set for the chordate Ciona intestinalis: new insight into intron and operon populations.</title>
        <authorList>
            <person name="Satou Y."/>
            <person name="Mineta K."/>
            <person name="Ogasawara M."/>
            <person name="Sasakura Y."/>
            <person name="Shoguchi E."/>
            <person name="Ueno K."/>
            <person name="Yamada L."/>
            <person name="Matsumoto J."/>
            <person name="Wasserscheid J."/>
            <person name="Dewar K."/>
            <person name="Wiley G.B."/>
            <person name="Macmil S.L."/>
            <person name="Roe B.A."/>
            <person name="Zeller R.W."/>
            <person name="Hastings K.E."/>
            <person name="Lemaire P."/>
            <person name="Lindquist E."/>
            <person name="Endo T."/>
            <person name="Hotta K."/>
            <person name="Inaba K."/>
        </authorList>
    </citation>
    <scope>NUCLEOTIDE SEQUENCE [LARGE SCALE GENOMIC DNA]</scope>
    <source>
        <strain evidence="11">wild type</strain>
    </source>
</reference>
<dbReference type="Pfam" id="PF04564">
    <property type="entry name" value="U-box"/>
    <property type="match status" value="1"/>
</dbReference>
<reference evidence="11" key="4">
    <citation type="submission" date="2025-09" db="UniProtKB">
        <authorList>
            <consortium name="Ensembl"/>
        </authorList>
    </citation>
    <scope>IDENTIFICATION</scope>
</reference>
<dbReference type="Pfam" id="PF18391">
    <property type="entry name" value="CHIP_TPR_N"/>
    <property type="match status" value="1"/>
</dbReference>
<evidence type="ECO:0000256" key="3">
    <source>
        <dbReference type="ARBA" id="ARBA00022679"/>
    </source>
</evidence>
<evidence type="ECO:0000313" key="11">
    <source>
        <dbReference type="Ensembl" id="ENSCINP00000018308.3"/>
    </source>
</evidence>
<dbReference type="GO" id="GO:0071218">
    <property type="term" value="P:cellular response to misfolded protein"/>
    <property type="evidence" value="ECO:0000318"/>
    <property type="project" value="GO_Central"/>
</dbReference>
<evidence type="ECO:0000256" key="4">
    <source>
        <dbReference type="ARBA" id="ARBA00022737"/>
    </source>
</evidence>
<dbReference type="GO" id="GO:0043161">
    <property type="term" value="P:proteasome-mediated ubiquitin-dependent protein catabolic process"/>
    <property type="evidence" value="ECO:0000318"/>
    <property type="project" value="GO_Central"/>
</dbReference>
<dbReference type="PANTHER" id="PTHR46803">
    <property type="entry name" value="E3 UBIQUITIN-PROTEIN LIGASE CHIP"/>
    <property type="match status" value="1"/>
</dbReference>
<dbReference type="SMART" id="SM00504">
    <property type="entry name" value="Ubox"/>
    <property type="match status" value="1"/>
</dbReference>
<keyword evidence="12" id="KW-1185">Reference proteome</keyword>
<keyword evidence="9" id="KW-0175">Coiled coil</keyword>
<dbReference type="PROSITE" id="PS51698">
    <property type="entry name" value="U_BOX"/>
    <property type="match status" value="1"/>
</dbReference>
<keyword evidence="4" id="KW-0677">Repeat</keyword>
<dbReference type="InterPro" id="IPR011990">
    <property type="entry name" value="TPR-like_helical_dom_sf"/>
</dbReference>
<dbReference type="CDD" id="cd16654">
    <property type="entry name" value="RING-Ubox_CHIP"/>
    <property type="match status" value="1"/>
</dbReference>
<sequence length="278" mass="32718">SMAAVQYKLEGNKLYAQKKYEDAIKQYTKAINKNSSMSVFYTNRALCNIKLQKWEEVASDCKAALENDAQSVKAHFFMGQSNLELEKFDDAIVHLSKAHELAMQQKLNFSDDICFYLRLAKRKKWEKSEKVRIQQEIELQSYLNRLMLEDKQREVEAKTKSVETNKDEQKILEEIEEKFESRNQELNSLFAQVDERRKTRDVPDFLCGKISFEIMKDPVITPSGITYDRHLIEEHIQRVGHFDPVTRHNLELNQLIPNISMREVIANFVEENGWVEEY</sequence>
<feature type="domain" description="U-box" evidence="10">
    <location>
        <begin position="201"/>
        <end position="275"/>
    </location>
</feature>
<keyword evidence="6" id="KW-0802">TPR repeat</keyword>
<dbReference type="GO" id="GO:0061630">
    <property type="term" value="F:ubiquitin protein ligase activity"/>
    <property type="evidence" value="ECO:0000318"/>
    <property type="project" value="GO_Central"/>
</dbReference>
<dbReference type="InterPro" id="IPR045202">
    <property type="entry name" value="CHIP_RING-Ubox"/>
</dbReference>
<dbReference type="STRING" id="7719.ENSCINP00000018308"/>
<protein>
    <recommendedName>
        <fullName evidence="7">E3 ubiquitin-protein ligase CHIP</fullName>
        <ecNumber evidence="2">2.3.2.27</ecNumber>
    </recommendedName>
    <alternativeName>
        <fullName evidence="8">RING-type E3 ubiquitin transferase CHIP</fullName>
    </alternativeName>
</protein>
<dbReference type="Gene3D" id="3.30.40.10">
    <property type="entry name" value="Zinc/RING finger domain, C3HC4 (zinc finger)"/>
    <property type="match status" value="1"/>
</dbReference>
<dbReference type="SUPFAM" id="SSF57850">
    <property type="entry name" value="RING/U-box"/>
    <property type="match status" value="1"/>
</dbReference>
<dbReference type="InterPro" id="IPR013083">
    <property type="entry name" value="Znf_RING/FYVE/PHD"/>
</dbReference>
<evidence type="ECO:0000256" key="1">
    <source>
        <dbReference type="ARBA" id="ARBA00000900"/>
    </source>
</evidence>
<dbReference type="Gene3D" id="1.25.40.10">
    <property type="entry name" value="Tetratricopeptide repeat domain"/>
    <property type="match status" value="1"/>
</dbReference>
<evidence type="ECO:0000256" key="5">
    <source>
        <dbReference type="ARBA" id="ARBA00022786"/>
    </source>
</evidence>
<keyword evidence="5" id="KW-0833">Ubl conjugation pathway</keyword>
<reference evidence="11" key="3">
    <citation type="submission" date="2025-08" db="UniProtKB">
        <authorList>
            <consortium name="Ensembl"/>
        </authorList>
    </citation>
    <scope>IDENTIFICATION</scope>
</reference>
<evidence type="ECO:0000259" key="10">
    <source>
        <dbReference type="PROSITE" id="PS51698"/>
    </source>
</evidence>
<dbReference type="SMART" id="SM00028">
    <property type="entry name" value="TPR"/>
    <property type="match status" value="3"/>
</dbReference>
<dbReference type="InterPro" id="IPR003613">
    <property type="entry name" value="Ubox_domain"/>
</dbReference>
<dbReference type="GO" id="GO:0051087">
    <property type="term" value="F:protein-folding chaperone binding"/>
    <property type="evidence" value="ECO:0000318"/>
    <property type="project" value="GO_Central"/>
</dbReference>
<evidence type="ECO:0000256" key="7">
    <source>
        <dbReference type="ARBA" id="ARBA00044534"/>
    </source>
</evidence>
<dbReference type="PANTHER" id="PTHR46803:SF2">
    <property type="entry name" value="E3 UBIQUITIN-PROTEIN LIGASE CHIP"/>
    <property type="match status" value="1"/>
</dbReference>
<evidence type="ECO:0000256" key="8">
    <source>
        <dbReference type="ARBA" id="ARBA00044543"/>
    </source>
</evidence>
<dbReference type="InParanoid" id="F6RCH7"/>
<dbReference type="Proteomes" id="UP000008144">
    <property type="component" value="Chromosome 3"/>
</dbReference>
<dbReference type="InterPro" id="IPR041312">
    <property type="entry name" value="CHIP_TPR_N"/>
</dbReference>
<dbReference type="Ensembl" id="ENSCINT00000018308.3">
    <property type="protein sequence ID" value="ENSCINP00000018308.3"/>
    <property type="gene ID" value="ENSCING00000009013.3"/>
</dbReference>
<dbReference type="GO" id="GO:0045862">
    <property type="term" value="P:positive regulation of proteolysis"/>
    <property type="evidence" value="ECO:0000318"/>
    <property type="project" value="GO_Central"/>
</dbReference>
<dbReference type="Gene3D" id="6.10.140.2020">
    <property type="match status" value="1"/>
</dbReference>
<dbReference type="HOGENOM" id="CLU_056455_1_0_1"/>
<proteinExistence type="predicted"/>
<evidence type="ECO:0000256" key="6">
    <source>
        <dbReference type="ARBA" id="ARBA00022803"/>
    </source>
</evidence>
<evidence type="ECO:0000256" key="2">
    <source>
        <dbReference type="ARBA" id="ARBA00012483"/>
    </source>
</evidence>
<dbReference type="GeneTree" id="ENSGT00930000151045"/>
<dbReference type="AlphaFoldDB" id="F6RCH7"/>
<dbReference type="OMA" id="WAGVEHD"/>
<dbReference type="SUPFAM" id="SSF48452">
    <property type="entry name" value="TPR-like"/>
    <property type="match status" value="1"/>
</dbReference>
<dbReference type="EC" id="2.3.2.27" evidence="2"/>
<accession>F6RCH7</accession>
<evidence type="ECO:0000313" key="12">
    <source>
        <dbReference type="Proteomes" id="UP000008144"/>
    </source>
</evidence>